<dbReference type="PROSITE" id="PS01124">
    <property type="entry name" value="HTH_ARAC_FAMILY_2"/>
    <property type="match status" value="1"/>
</dbReference>
<dbReference type="InterPro" id="IPR018060">
    <property type="entry name" value="HTH_AraC"/>
</dbReference>
<keyword evidence="2 5" id="KW-0238">DNA-binding</keyword>
<dbReference type="GO" id="GO:0043565">
    <property type="term" value="F:sequence-specific DNA binding"/>
    <property type="evidence" value="ECO:0007669"/>
    <property type="project" value="InterPro"/>
</dbReference>
<sequence>MKTTYYEVSRNPNRALPNQAASLGTHVIGIFVFDGFSMLPAVEVADVFDKANQVLAGGHDDAPRYRTVFVSSHGGCVSSSARIDVLTQPAEQFCSARAVFVASGEMAVDITRDVKFSEWVRGTTSQIDEVFVIGNSDAALSNISESGQTFAGDLQPVDPTGNNTSDHASRSAVRHSLGLIRQDFGLSVLRRVLEHLPDTGLPEFNAIAANGAKSIKERIHESARWITRNCNRPISITVAAQTAGMSDRSYLRHFRAEIGVKPSEHLRRSRVELAAAMLTSSDLPVDKIARRCGLTSGECLARLFRQVWDISPTEYRNRLRSQHTEAREFIRVHPLLSNVTGA</sequence>
<dbReference type="InterPro" id="IPR029062">
    <property type="entry name" value="Class_I_gatase-like"/>
</dbReference>
<dbReference type="Pfam" id="PF12833">
    <property type="entry name" value="HTH_18"/>
    <property type="match status" value="1"/>
</dbReference>
<dbReference type="InterPro" id="IPR050204">
    <property type="entry name" value="AraC_XylS_family_regulators"/>
</dbReference>
<name>A0A7Z7BE30_9BURK</name>
<evidence type="ECO:0000256" key="1">
    <source>
        <dbReference type="ARBA" id="ARBA00023015"/>
    </source>
</evidence>
<keyword evidence="1" id="KW-0805">Transcription regulation</keyword>
<gene>
    <name evidence="5" type="ORF">SAMN04487926_12884</name>
</gene>
<reference evidence="5" key="1">
    <citation type="submission" date="2016-10" db="EMBL/GenBank/DDBJ databases">
        <authorList>
            <person name="Varghese N."/>
            <person name="Submissions S."/>
        </authorList>
    </citation>
    <scope>NUCLEOTIDE SEQUENCE [LARGE SCALE GENOMIC DNA]</scope>
    <source>
        <strain evidence="5">YR281</strain>
    </source>
</reference>
<dbReference type="SUPFAM" id="SSF52317">
    <property type="entry name" value="Class I glutamine amidotransferase-like"/>
    <property type="match status" value="1"/>
</dbReference>
<dbReference type="PANTHER" id="PTHR46796">
    <property type="entry name" value="HTH-TYPE TRANSCRIPTIONAL ACTIVATOR RHAS-RELATED"/>
    <property type="match status" value="1"/>
</dbReference>
<feature type="domain" description="HTH araC/xylS-type" evidence="4">
    <location>
        <begin position="220"/>
        <end position="318"/>
    </location>
</feature>
<evidence type="ECO:0000256" key="3">
    <source>
        <dbReference type="ARBA" id="ARBA00023163"/>
    </source>
</evidence>
<organism evidence="5 6">
    <name type="scientific">Paraburkholderia steynii</name>
    <dbReference type="NCBI Taxonomy" id="1245441"/>
    <lineage>
        <taxon>Bacteria</taxon>
        <taxon>Pseudomonadati</taxon>
        <taxon>Pseudomonadota</taxon>
        <taxon>Betaproteobacteria</taxon>
        <taxon>Burkholderiales</taxon>
        <taxon>Burkholderiaceae</taxon>
        <taxon>Paraburkholderia</taxon>
    </lineage>
</organism>
<keyword evidence="3" id="KW-0804">Transcription</keyword>
<dbReference type="Proteomes" id="UP000198900">
    <property type="component" value="Unassembled WGS sequence"/>
</dbReference>
<proteinExistence type="predicted"/>
<keyword evidence="6" id="KW-1185">Reference proteome</keyword>
<dbReference type="SUPFAM" id="SSF46689">
    <property type="entry name" value="Homeodomain-like"/>
    <property type="match status" value="2"/>
</dbReference>
<accession>A0A7Z7BE30</accession>
<dbReference type="RefSeq" id="WP_091787495.1">
    <property type="nucleotide sequence ID" value="NZ_FNDI01000028.1"/>
</dbReference>
<dbReference type="GO" id="GO:0003700">
    <property type="term" value="F:DNA-binding transcription factor activity"/>
    <property type="evidence" value="ECO:0007669"/>
    <property type="project" value="InterPro"/>
</dbReference>
<dbReference type="InterPro" id="IPR009057">
    <property type="entry name" value="Homeodomain-like_sf"/>
</dbReference>
<dbReference type="InterPro" id="IPR018062">
    <property type="entry name" value="HTH_AraC-typ_CS"/>
</dbReference>
<dbReference type="AlphaFoldDB" id="A0A7Z7BE30"/>
<evidence type="ECO:0000259" key="4">
    <source>
        <dbReference type="PROSITE" id="PS01124"/>
    </source>
</evidence>
<evidence type="ECO:0000313" key="5">
    <source>
        <dbReference type="EMBL" id="SDI96908.1"/>
    </source>
</evidence>
<protein>
    <submittedName>
        <fullName evidence="5">Transcriptional regulator GlxA family, contains an amidase domain and an AraC-type DNA-binding HTH domain</fullName>
    </submittedName>
</protein>
<comment type="caution">
    <text evidence="5">The sequence shown here is derived from an EMBL/GenBank/DDBJ whole genome shotgun (WGS) entry which is preliminary data.</text>
</comment>
<evidence type="ECO:0000313" key="6">
    <source>
        <dbReference type="Proteomes" id="UP000198900"/>
    </source>
</evidence>
<dbReference type="PROSITE" id="PS00041">
    <property type="entry name" value="HTH_ARAC_FAMILY_1"/>
    <property type="match status" value="1"/>
</dbReference>
<dbReference type="Gene3D" id="1.10.10.60">
    <property type="entry name" value="Homeodomain-like"/>
    <property type="match status" value="1"/>
</dbReference>
<dbReference type="SMART" id="SM00342">
    <property type="entry name" value="HTH_ARAC"/>
    <property type="match status" value="1"/>
</dbReference>
<dbReference type="EMBL" id="FNDI01000028">
    <property type="protein sequence ID" value="SDI96908.1"/>
    <property type="molecule type" value="Genomic_DNA"/>
</dbReference>
<evidence type="ECO:0000256" key="2">
    <source>
        <dbReference type="ARBA" id="ARBA00023125"/>
    </source>
</evidence>
<dbReference type="Gene3D" id="3.40.50.880">
    <property type="match status" value="1"/>
</dbReference>